<dbReference type="PANTHER" id="PTHR43884:SF20">
    <property type="entry name" value="ACYL-COA DEHYDROGENASE FADE28"/>
    <property type="match status" value="1"/>
</dbReference>
<dbReference type="RefSeq" id="WP_137097891.1">
    <property type="nucleotide sequence ID" value="NZ_CP039865.1"/>
</dbReference>
<keyword evidence="5" id="KW-0560">Oxidoreductase</keyword>
<gene>
    <name evidence="7" type="ORF">E8L99_01495</name>
</gene>
<keyword evidence="3" id="KW-0285">Flavoprotein</keyword>
<dbReference type="InterPro" id="IPR009075">
    <property type="entry name" value="AcylCo_DH/oxidase_C"/>
</dbReference>
<dbReference type="AlphaFoldDB" id="A0A4D7QGH8"/>
<reference evidence="7 8" key="1">
    <citation type="submission" date="2019-04" db="EMBL/GenBank/DDBJ databases">
        <title>Phreatobacter aquaticus sp. nov.</title>
        <authorList>
            <person name="Choi A."/>
            <person name="Baek K."/>
        </authorList>
    </citation>
    <scope>NUCLEOTIDE SEQUENCE [LARGE SCALE GENOMIC DNA]</scope>
    <source>
        <strain evidence="7 8">NMCR1094</strain>
    </source>
</reference>
<protein>
    <submittedName>
        <fullName evidence="7">Acyl-CoA dehydrogenase</fullName>
    </submittedName>
</protein>
<accession>A0A4D7QGH8</accession>
<dbReference type="KEGG" id="paqt:E8L99_01495"/>
<evidence type="ECO:0000313" key="7">
    <source>
        <dbReference type="EMBL" id="QCK84556.1"/>
    </source>
</evidence>
<dbReference type="Pfam" id="PF00441">
    <property type="entry name" value="Acyl-CoA_dh_1"/>
    <property type="match status" value="1"/>
</dbReference>
<dbReference type="Proteomes" id="UP000298588">
    <property type="component" value="Chromosome"/>
</dbReference>
<dbReference type="InterPro" id="IPR009100">
    <property type="entry name" value="AcylCoA_DH/oxidase_NM_dom_sf"/>
</dbReference>
<evidence type="ECO:0000259" key="6">
    <source>
        <dbReference type="Pfam" id="PF00441"/>
    </source>
</evidence>
<evidence type="ECO:0000256" key="4">
    <source>
        <dbReference type="ARBA" id="ARBA00022827"/>
    </source>
</evidence>
<comment type="cofactor">
    <cofactor evidence="1">
        <name>FAD</name>
        <dbReference type="ChEBI" id="CHEBI:57692"/>
    </cofactor>
</comment>
<evidence type="ECO:0000256" key="5">
    <source>
        <dbReference type="ARBA" id="ARBA00023002"/>
    </source>
</evidence>
<feature type="domain" description="Acyl-CoA dehydrogenase/oxidase C-terminal" evidence="6">
    <location>
        <begin position="182"/>
        <end position="298"/>
    </location>
</feature>
<dbReference type="InterPro" id="IPR037069">
    <property type="entry name" value="AcylCoA_DH/ox_N_sf"/>
</dbReference>
<dbReference type="GO" id="GO:0003995">
    <property type="term" value="F:acyl-CoA dehydrogenase activity"/>
    <property type="evidence" value="ECO:0007669"/>
    <property type="project" value="TreeGrafter"/>
</dbReference>
<sequence>MDDLIASSAARLFAEAASPEVIRRLTDHGSASALWADIQQSGFLDALVPEDQGGAGLSLPAVLPILLEAGRHAVPLPVGATIVARALAVRAGINCPEGPIAIASGSVRSDAVLSADVPGGAFADAVLVADGDRFRLLHSVHATASASGEGTFHRMAWRADAVAEAPLLAGVDLMTIGARLEAAEMAGAIETIFAMTLTYANDRSQFGRPIGKFQAVQQQLAVMTELVHAARAAADLAFPEDADITGSADLARIATAKIRIGEAAAQAAGIAHAVHGAIGMTQELNLHLFVERLRQGRLRYGSERLWSARLGQMALSQTGGTMLDFVRARIA</sequence>
<dbReference type="Gene3D" id="1.20.140.10">
    <property type="entry name" value="Butyryl-CoA Dehydrogenase, subunit A, domain 3"/>
    <property type="match status" value="1"/>
</dbReference>
<comment type="similarity">
    <text evidence="2">Belongs to the acyl-CoA dehydrogenase family.</text>
</comment>
<organism evidence="7 8">
    <name type="scientific">Phreatobacter aquaticus</name>
    <dbReference type="NCBI Taxonomy" id="2570229"/>
    <lineage>
        <taxon>Bacteria</taxon>
        <taxon>Pseudomonadati</taxon>
        <taxon>Pseudomonadota</taxon>
        <taxon>Alphaproteobacteria</taxon>
        <taxon>Hyphomicrobiales</taxon>
        <taxon>Phreatobacteraceae</taxon>
        <taxon>Phreatobacter</taxon>
    </lineage>
</organism>
<keyword evidence="8" id="KW-1185">Reference proteome</keyword>
<dbReference type="Gene3D" id="1.10.540.10">
    <property type="entry name" value="Acyl-CoA dehydrogenase/oxidase, N-terminal domain"/>
    <property type="match status" value="1"/>
</dbReference>
<dbReference type="InterPro" id="IPR036250">
    <property type="entry name" value="AcylCo_DH-like_C"/>
</dbReference>
<name>A0A4D7QGH8_9HYPH</name>
<dbReference type="GO" id="GO:0050660">
    <property type="term" value="F:flavin adenine dinucleotide binding"/>
    <property type="evidence" value="ECO:0007669"/>
    <property type="project" value="InterPro"/>
</dbReference>
<dbReference type="EMBL" id="CP039865">
    <property type="protein sequence ID" value="QCK84556.1"/>
    <property type="molecule type" value="Genomic_DNA"/>
</dbReference>
<dbReference type="OrthoDB" id="2450120at2"/>
<evidence type="ECO:0000313" key="8">
    <source>
        <dbReference type="Proteomes" id="UP000298588"/>
    </source>
</evidence>
<keyword evidence="4" id="KW-0274">FAD</keyword>
<evidence type="ECO:0000256" key="3">
    <source>
        <dbReference type="ARBA" id="ARBA00022630"/>
    </source>
</evidence>
<dbReference type="SUPFAM" id="SSF56645">
    <property type="entry name" value="Acyl-CoA dehydrogenase NM domain-like"/>
    <property type="match status" value="1"/>
</dbReference>
<dbReference type="SUPFAM" id="SSF47203">
    <property type="entry name" value="Acyl-CoA dehydrogenase C-terminal domain-like"/>
    <property type="match status" value="1"/>
</dbReference>
<evidence type="ECO:0000256" key="1">
    <source>
        <dbReference type="ARBA" id="ARBA00001974"/>
    </source>
</evidence>
<evidence type="ECO:0000256" key="2">
    <source>
        <dbReference type="ARBA" id="ARBA00009347"/>
    </source>
</evidence>
<dbReference type="PANTHER" id="PTHR43884">
    <property type="entry name" value="ACYL-COA DEHYDROGENASE"/>
    <property type="match status" value="1"/>
</dbReference>
<proteinExistence type="inferred from homology"/>